<keyword evidence="3" id="KW-1185">Reference proteome</keyword>
<feature type="region of interest" description="Disordered" evidence="1">
    <location>
        <begin position="183"/>
        <end position="207"/>
    </location>
</feature>
<gene>
    <name evidence="2" type="ORF">DFH05DRAFT_1389806</name>
</gene>
<dbReference type="AlphaFoldDB" id="A0A9W8U0V8"/>
<comment type="caution">
    <text evidence="2">The sequence shown here is derived from an EMBL/GenBank/DDBJ whole genome shotgun (WGS) entry which is preliminary data.</text>
</comment>
<protein>
    <submittedName>
        <fullName evidence="2">Uncharacterized protein</fullName>
    </submittedName>
</protein>
<evidence type="ECO:0000313" key="2">
    <source>
        <dbReference type="EMBL" id="KAJ3748376.1"/>
    </source>
</evidence>
<dbReference type="EMBL" id="JANVFU010000002">
    <property type="protein sequence ID" value="KAJ3748376.1"/>
    <property type="molecule type" value="Genomic_DNA"/>
</dbReference>
<reference evidence="2 3" key="1">
    <citation type="journal article" date="2023" name="Proc. Natl. Acad. Sci. U.S.A.">
        <title>A global phylogenomic analysis of the shiitake genus Lentinula.</title>
        <authorList>
            <person name="Sierra-Patev S."/>
            <person name="Min B."/>
            <person name="Naranjo-Ortiz M."/>
            <person name="Looney B."/>
            <person name="Konkel Z."/>
            <person name="Slot J.C."/>
            <person name="Sakamoto Y."/>
            <person name="Steenwyk J.L."/>
            <person name="Rokas A."/>
            <person name="Carro J."/>
            <person name="Camarero S."/>
            <person name="Ferreira P."/>
            <person name="Molpeceres G."/>
            <person name="Ruiz-Duenas F.J."/>
            <person name="Serrano A."/>
            <person name="Henrissat B."/>
            <person name="Drula E."/>
            <person name="Hughes K.W."/>
            <person name="Mata J.L."/>
            <person name="Ishikawa N.K."/>
            <person name="Vargas-Isla R."/>
            <person name="Ushijima S."/>
            <person name="Smith C.A."/>
            <person name="Donoghue J."/>
            <person name="Ahrendt S."/>
            <person name="Andreopoulos W."/>
            <person name="He G."/>
            <person name="LaButti K."/>
            <person name="Lipzen A."/>
            <person name="Ng V."/>
            <person name="Riley R."/>
            <person name="Sandor L."/>
            <person name="Barry K."/>
            <person name="Martinez A.T."/>
            <person name="Xiao Y."/>
            <person name="Gibbons J.G."/>
            <person name="Terashima K."/>
            <person name="Grigoriev I.V."/>
            <person name="Hibbett D."/>
        </authorList>
    </citation>
    <scope>NUCLEOTIDE SEQUENCE [LARGE SCALE GENOMIC DNA]</scope>
    <source>
        <strain evidence="2 3">TFB7810</strain>
    </source>
</reference>
<proteinExistence type="predicted"/>
<dbReference type="Proteomes" id="UP001142393">
    <property type="component" value="Unassembled WGS sequence"/>
</dbReference>
<name>A0A9W8U0V8_9AGAR</name>
<evidence type="ECO:0000256" key="1">
    <source>
        <dbReference type="SAM" id="MobiDB-lite"/>
    </source>
</evidence>
<accession>A0A9W8U0V8</accession>
<evidence type="ECO:0000313" key="3">
    <source>
        <dbReference type="Proteomes" id="UP001142393"/>
    </source>
</evidence>
<organism evidence="2 3">
    <name type="scientific">Lentinula detonsa</name>
    <dbReference type="NCBI Taxonomy" id="2804962"/>
    <lineage>
        <taxon>Eukaryota</taxon>
        <taxon>Fungi</taxon>
        <taxon>Dikarya</taxon>
        <taxon>Basidiomycota</taxon>
        <taxon>Agaricomycotina</taxon>
        <taxon>Agaricomycetes</taxon>
        <taxon>Agaricomycetidae</taxon>
        <taxon>Agaricales</taxon>
        <taxon>Marasmiineae</taxon>
        <taxon>Omphalotaceae</taxon>
        <taxon>Lentinula</taxon>
    </lineage>
</organism>
<sequence length="308" mass="34729">MRTCFLRITGQSTVNGFAGYSPIDDQTVNNFGEGRGQGPDGVNARRLYFGTGWRRAAWNQQIVASIAETVVTEADGLQPMLSIDVVKAAIWDYVTQAQASWTAPKPRVHENGLRLENDDEAAIRQGKQLSRREKATRINCLKKEKYEFRRNGISALLGDPSQDQVTKRKWEMMAEINTALQIEGQSSEESDHDQDCPPNGSRPLKVSRPRYRHPVVSELMGHLDLAIGIHREHTARGSGKRLRAKHARIRIRTPTTSVRTVKSGLPRNLYDPVFLETLTPAMRAEVKPHDSEISQFSHYTAESNRMQE</sequence>